<feature type="transmembrane region" description="Helical" evidence="6">
    <location>
        <begin position="60"/>
        <end position="76"/>
    </location>
</feature>
<evidence type="ECO:0000256" key="2">
    <source>
        <dbReference type="ARBA" id="ARBA00022475"/>
    </source>
</evidence>
<evidence type="ECO:0000259" key="8">
    <source>
        <dbReference type="Pfam" id="PF13567"/>
    </source>
</evidence>
<evidence type="ECO:0000259" key="7">
    <source>
        <dbReference type="Pfam" id="PF03772"/>
    </source>
</evidence>
<feature type="transmembrane region" description="Helical" evidence="6">
    <location>
        <begin position="416"/>
        <end position="437"/>
    </location>
</feature>
<feature type="transmembrane region" description="Helical" evidence="6">
    <location>
        <begin position="477"/>
        <end position="496"/>
    </location>
</feature>
<dbReference type="InterPro" id="IPR052159">
    <property type="entry name" value="Competence_DNA_uptake"/>
</dbReference>
<keyword evidence="4 6" id="KW-1133">Transmembrane helix</keyword>
<protein>
    <submittedName>
        <fullName evidence="9">ComEC/Rec2 family competence protein</fullName>
    </submittedName>
</protein>
<dbReference type="NCBIfam" id="TIGR00360">
    <property type="entry name" value="ComEC_N-term"/>
    <property type="match status" value="1"/>
</dbReference>
<sequence>MSEVFSQDHMAERESRWYARALTVLGHASMQAYLQLMLWLPLGLGTGIGLWFGLKTEPDAPVYLMAGGIVALALLGRGRLPVALWFPCAMIGVMALGFCFAGLRAHLVAAPVLDFRYYGTIEGRVLSLDRSASDRPRLLLDRLRLDRVAPERLPAKVRVSLHGTQDHLALRPGQRVMLTGYLMPPPPPAAPDAFDFRRIAFFQQIGAVGYSRTPVMLIDPPQGAALLANRLRERLSRLILAHLPGQNGAIASAILTGDRSALSESTNEVMRAANIYHVVAISGLHVGLLTGLVFAFVRLCLAGLGRPALLWPSRKIAAVVAILAASAYLWLSGGQVSTQRAWVMAAVMLGAVIFDRRALSLRNVALAAIVILMATPEALLNPGFQLSFAATVALISGLALWARLAPRLPHVLRVPIGFASSSLIAGLATAPLTAATFHRMADYGLVANLLAVPAMGMVIMPAGLLALALAPLGLGGPAFWLLGLGTGWLLGVARMVAGWPGSVTAVKAPPELVVALLGAGAVVFILSRGIGRGGGALALCLAALIWWQVPRPALIVAPEAEQVGLMTPAGRALSRDGAGFVAGIWLEADGDMAGISEAASRPAWAGDKGIRHSHWRSVDLVHLTGKAAPDHLSEYCRDGALVIIAAELPPDLPRDTVQCRIWDRARLAQTGAVSWGEDGSLTSVRERVGRRLWTTPELYQ</sequence>
<feature type="transmembrane region" description="Helical" evidence="6">
    <location>
        <begin position="82"/>
        <end position="103"/>
    </location>
</feature>
<evidence type="ECO:0000256" key="3">
    <source>
        <dbReference type="ARBA" id="ARBA00022692"/>
    </source>
</evidence>
<dbReference type="InterPro" id="IPR004477">
    <property type="entry name" value="ComEC_N"/>
</dbReference>
<evidence type="ECO:0000256" key="1">
    <source>
        <dbReference type="ARBA" id="ARBA00004651"/>
    </source>
</evidence>
<reference evidence="9 10" key="1">
    <citation type="submission" date="2024-06" db="EMBL/GenBank/DDBJ databases">
        <title>Thioclava kandeliae sp. nov. from a rhizosphere soil sample of Kandelia candel in a mangrove.</title>
        <authorList>
            <person name="Mu T."/>
        </authorList>
    </citation>
    <scope>NUCLEOTIDE SEQUENCE [LARGE SCALE GENOMIC DNA]</scope>
    <source>
        <strain evidence="9 10">CPCC 100088</strain>
    </source>
</reference>
<feature type="transmembrane region" description="Helical" evidence="6">
    <location>
        <begin position="386"/>
        <end position="404"/>
    </location>
</feature>
<dbReference type="RefSeq" id="WP_350937402.1">
    <property type="nucleotide sequence ID" value="NZ_JAYWLC010000009.1"/>
</dbReference>
<organism evidence="9 10">
    <name type="scientific">Thioclava kandeliae</name>
    <dbReference type="NCBI Taxonomy" id="3070818"/>
    <lineage>
        <taxon>Bacteria</taxon>
        <taxon>Pseudomonadati</taxon>
        <taxon>Pseudomonadota</taxon>
        <taxon>Alphaproteobacteria</taxon>
        <taxon>Rhodobacterales</taxon>
        <taxon>Paracoccaceae</taxon>
        <taxon>Thioclava</taxon>
    </lineage>
</organism>
<feature type="transmembrane region" description="Helical" evidence="6">
    <location>
        <begin position="32"/>
        <end position="53"/>
    </location>
</feature>
<dbReference type="Pfam" id="PF13567">
    <property type="entry name" value="DUF4131"/>
    <property type="match status" value="1"/>
</dbReference>
<evidence type="ECO:0000313" key="10">
    <source>
        <dbReference type="Proteomes" id="UP001438953"/>
    </source>
</evidence>
<feature type="transmembrane region" description="Helical" evidence="6">
    <location>
        <begin position="361"/>
        <end position="380"/>
    </location>
</feature>
<feature type="domain" description="ComEC/Rec2-related protein" evidence="7">
    <location>
        <begin position="254"/>
        <end position="527"/>
    </location>
</feature>
<feature type="transmembrane region" description="Helical" evidence="6">
    <location>
        <begin position="508"/>
        <end position="526"/>
    </location>
</feature>
<keyword evidence="10" id="KW-1185">Reference proteome</keyword>
<evidence type="ECO:0000256" key="6">
    <source>
        <dbReference type="SAM" id="Phobius"/>
    </source>
</evidence>
<feature type="domain" description="DUF4131" evidence="8">
    <location>
        <begin position="59"/>
        <end position="214"/>
    </location>
</feature>
<keyword evidence="3 6" id="KW-0812">Transmembrane</keyword>
<dbReference type="EMBL" id="JAYWLC010000009">
    <property type="protein sequence ID" value="MER5172522.1"/>
    <property type="molecule type" value="Genomic_DNA"/>
</dbReference>
<feature type="transmembrane region" description="Helical" evidence="6">
    <location>
        <begin position="275"/>
        <end position="301"/>
    </location>
</feature>
<accession>A0ABV1SHY5</accession>
<name>A0ABV1SHY5_9RHOB</name>
<gene>
    <name evidence="9" type="ORF">VSX56_12135</name>
</gene>
<comment type="caution">
    <text evidence="9">The sequence shown here is derived from an EMBL/GenBank/DDBJ whole genome shotgun (WGS) entry which is preliminary data.</text>
</comment>
<proteinExistence type="predicted"/>
<keyword evidence="2" id="KW-1003">Cell membrane</keyword>
<dbReference type="Proteomes" id="UP001438953">
    <property type="component" value="Unassembled WGS sequence"/>
</dbReference>
<dbReference type="PANTHER" id="PTHR30619">
    <property type="entry name" value="DNA INTERNALIZATION/COMPETENCE PROTEIN COMEC/REC2"/>
    <property type="match status" value="1"/>
</dbReference>
<dbReference type="Pfam" id="PF03772">
    <property type="entry name" value="Competence"/>
    <property type="match status" value="1"/>
</dbReference>
<feature type="transmembrane region" description="Helical" evidence="6">
    <location>
        <begin position="449"/>
        <end position="470"/>
    </location>
</feature>
<evidence type="ECO:0000256" key="5">
    <source>
        <dbReference type="ARBA" id="ARBA00023136"/>
    </source>
</evidence>
<keyword evidence="5 6" id="KW-0472">Membrane</keyword>
<evidence type="ECO:0000256" key="4">
    <source>
        <dbReference type="ARBA" id="ARBA00022989"/>
    </source>
</evidence>
<dbReference type="PANTHER" id="PTHR30619:SF1">
    <property type="entry name" value="RECOMBINATION PROTEIN 2"/>
    <property type="match status" value="1"/>
</dbReference>
<dbReference type="InterPro" id="IPR025405">
    <property type="entry name" value="DUF4131"/>
</dbReference>
<feature type="transmembrane region" description="Helical" evidence="6">
    <location>
        <begin position="313"/>
        <end position="331"/>
    </location>
</feature>
<comment type="subcellular location">
    <subcellularLocation>
        <location evidence="1">Cell membrane</location>
        <topology evidence="1">Multi-pass membrane protein</topology>
    </subcellularLocation>
</comment>
<evidence type="ECO:0000313" key="9">
    <source>
        <dbReference type="EMBL" id="MER5172522.1"/>
    </source>
</evidence>